<dbReference type="SUPFAM" id="SSF47384">
    <property type="entry name" value="Homodimeric domain of signal transducing histidine kinase"/>
    <property type="match status" value="1"/>
</dbReference>
<evidence type="ECO:0000256" key="6">
    <source>
        <dbReference type="ARBA" id="ARBA00023012"/>
    </source>
</evidence>
<evidence type="ECO:0000256" key="1">
    <source>
        <dbReference type="ARBA" id="ARBA00000085"/>
    </source>
</evidence>
<evidence type="ECO:0000256" key="3">
    <source>
        <dbReference type="ARBA" id="ARBA00022553"/>
    </source>
</evidence>
<organism evidence="8 9">
    <name type="scientific">Stigmatella aurantiaca</name>
    <dbReference type="NCBI Taxonomy" id="41"/>
    <lineage>
        <taxon>Bacteria</taxon>
        <taxon>Pseudomonadati</taxon>
        <taxon>Myxococcota</taxon>
        <taxon>Myxococcia</taxon>
        <taxon>Myxococcales</taxon>
        <taxon>Cystobacterineae</taxon>
        <taxon>Archangiaceae</taxon>
        <taxon>Stigmatella</taxon>
    </lineage>
</organism>
<dbReference type="InterPro" id="IPR003594">
    <property type="entry name" value="HATPase_dom"/>
</dbReference>
<evidence type="ECO:0000313" key="9">
    <source>
        <dbReference type="Proteomes" id="UP000182719"/>
    </source>
</evidence>
<keyword evidence="6" id="KW-0902">Two-component regulatory system</keyword>
<dbReference type="Proteomes" id="UP000182719">
    <property type="component" value="Unassembled WGS sequence"/>
</dbReference>
<dbReference type="PROSITE" id="PS50109">
    <property type="entry name" value="HIS_KIN"/>
    <property type="match status" value="1"/>
</dbReference>
<gene>
    <name evidence="8" type="ORF">SAMN05444354_107116</name>
</gene>
<evidence type="ECO:0000313" key="8">
    <source>
        <dbReference type="EMBL" id="SEL61723.1"/>
    </source>
</evidence>
<evidence type="ECO:0000256" key="4">
    <source>
        <dbReference type="ARBA" id="ARBA00022679"/>
    </source>
</evidence>
<keyword evidence="9" id="KW-1185">Reference proteome</keyword>
<dbReference type="SMART" id="SM00388">
    <property type="entry name" value="HisKA"/>
    <property type="match status" value="1"/>
</dbReference>
<dbReference type="InterPro" id="IPR036890">
    <property type="entry name" value="HATPase_C_sf"/>
</dbReference>
<dbReference type="GO" id="GO:0000155">
    <property type="term" value="F:phosphorelay sensor kinase activity"/>
    <property type="evidence" value="ECO:0007669"/>
    <property type="project" value="InterPro"/>
</dbReference>
<dbReference type="SUPFAM" id="SSF55874">
    <property type="entry name" value="ATPase domain of HSP90 chaperone/DNA topoisomerase II/histidine kinase"/>
    <property type="match status" value="1"/>
</dbReference>
<dbReference type="InterPro" id="IPR003661">
    <property type="entry name" value="HisK_dim/P_dom"/>
</dbReference>
<protein>
    <recommendedName>
        <fullName evidence="2">histidine kinase</fullName>
        <ecNumber evidence="2">2.7.13.3</ecNumber>
    </recommendedName>
</protein>
<dbReference type="RefSeq" id="WP_075007167.1">
    <property type="nucleotide sequence ID" value="NZ_FOAP01000007.1"/>
</dbReference>
<feature type="domain" description="Histidine kinase" evidence="7">
    <location>
        <begin position="150"/>
        <end position="361"/>
    </location>
</feature>
<dbReference type="InterPro" id="IPR005467">
    <property type="entry name" value="His_kinase_dom"/>
</dbReference>
<reference evidence="9" key="1">
    <citation type="submission" date="2016-10" db="EMBL/GenBank/DDBJ databases">
        <authorList>
            <person name="Varghese N."/>
            <person name="Submissions S."/>
        </authorList>
    </citation>
    <scope>NUCLEOTIDE SEQUENCE [LARGE SCALE GENOMIC DNA]</scope>
    <source>
        <strain evidence="9">DSM 17044</strain>
    </source>
</reference>
<dbReference type="Gene3D" id="1.10.287.130">
    <property type="match status" value="1"/>
</dbReference>
<dbReference type="OrthoDB" id="5470630at2"/>
<keyword evidence="4" id="KW-0808">Transferase</keyword>
<dbReference type="EMBL" id="FOAP01000007">
    <property type="protein sequence ID" value="SEL61723.1"/>
    <property type="molecule type" value="Genomic_DNA"/>
</dbReference>
<dbReference type="Pfam" id="PF00512">
    <property type="entry name" value="HisKA"/>
    <property type="match status" value="1"/>
</dbReference>
<dbReference type="Gene3D" id="3.30.565.10">
    <property type="entry name" value="Histidine kinase-like ATPase, C-terminal domain"/>
    <property type="match status" value="1"/>
</dbReference>
<keyword evidence="3" id="KW-0597">Phosphoprotein</keyword>
<dbReference type="AlphaFoldDB" id="A0A1H7RNG7"/>
<dbReference type="PANTHER" id="PTHR43711">
    <property type="entry name" value="TWO-COMPONENT HISTIDINE KINASE"/>
    <property type="match status" value="1"/>
</dbReference>
<evidence type="ECO:0000259" key="7">
    <source>
        <dbReference type="PROSITE" id="PS50109"/>
    </source>
</evidence>
<dbReference type="EC" id="2.7.13.3" evidence="2"/>
<comment type="catalytic activity">
    <reaction evidence="1">
        <text>ATP + protein L-histidine = ADP + protein N-phospho-L-histidine.</text>
        <dbReference type="EC" id="2.7.13.3"/>
    </reaction>
</comment>
<dbReference type="SMART" id="SM00387">
    <property type="entry name" value="HATPase_c"/>
    <property type="match status" value="1"/>
</dbReference>
<sequence>MDPSVTAECLRQRDAIIEEWFQRVSKRPVARSLSRLSILNNMPGLVDQIINALGRAQVWHGAVDIPREIAEEHGESRLKLGYGLIELGEEYNSLRDAFLGVLDSAGIVLNNAAASTLHGAIDQAHRAGVEHYIRRREEQLRDRQSDFLARLVHDFRSPLSTILASVELIRRDESFSKGGPKNLDRIERASRRLLLLIEGQLATEAALAGNLQYQAEEVNLSLVTEDVLAILQPRADEKGIRLQEEIPGGILLRTDRLLLGQVLQNLVDNALKYTPVGTVWVRASETGSGVRITVEDTGRGIAPDLLPAIFDMYRRSEHFSPGRGVGLAVVKTIVSFLGGTLLAESELGKGSRFSVCLPRAHSVPT</sequence>
<evidence type="ECO:0000256" key="5">
    <source>
        <dbReference type="ARBA" id="ARBA00022777"/>
    </source>
</evidence>
<dbReference type="PRINTS" id="PR00344">
    <property type="entry name" value="BCTRLSENSOR"/>
</dbReference>
<evidence type="ECO:0000256" key="2">
    <source>
        <dbReference type="ARBA" id="ARBA00012438"/>
    </source>
</evidence>
<dbReference type="InterPro" id="IPR036097">
    <property type="entry name" value="HisK_dim/P_sf"/>
</dbReference>
<dbReference type="PANTHER" id="PTHR43711:SF1">
    <property type="entry name" value="HISTIDINE KINASE 1"/>
    <property type="match status" value="1"/>
</dbReference>
<keyword evidence="5" id="KW-0418">Kinase</keyword>
<name>A0A1H7RNG7_STIAU</name>
<accession>A0A1H7RNG7</accession>
<dbReference type="Pfam" id="PF02518">
    <property type="entry name" value="HATPase_c"/>
    <property type="match status" value="1"/>
</dbReference>
<dbReference type="InterPro" id="IPR004358">
    <property type="entry name" value="Sig_transdc_His_kin-like_C"/>
</dbReference>
<dbReference type="InterPro" id="IPR050736">
    <property type="entry name" value="Sensor_HK_Regulatory"/>
</dbReference>
<dbReference type="CDD" id="cd00082">
    <property type="entry name" value="HisKA"/>
    <property type="match status" value="1"/>
</dbReference>
<proteinExistence type="predicted"/>